<organism evidence="3 4">
    <name type="scientific">Sulfidibacter corallicola</name>
    <dbReference type="NCBI Taxonomy" id="2818388"/>
    <lineage>
        <taxon>Bacteria</taxon>
        <taxon>Pseudomonadati</taxon>
        <taxon>Acidobacteriota</taxon>
        <taxon>Holophagae</taxon>
        <taxon>Acanthopleuribacterales</taxon>
        <taxon>Acanthopleuribacteraceae</taxon>
        <taxon>Sulfidibacter</taxon>
    </lineage>
</organism>
<proteinExistence type="predicted"/>
<dbReference type="Pfam" id="PF21939">
    <property type="entry name" value="Gp10_C"/>
    <property type="match status" value="1"/>
</dbReference>
<evidence type="ECO:0000313" key="3">
    <source>
        <dbReference type="EMBL" id="QTD50255.1"/>
    </source>
</evidence>
<protein>
    <submittedName>
        <fullName evidence="3">Phage tail protein</fullName>
    </submittedName>
</protein>
<dbReference type="EMBL" id="CP071793">
    <property type="protein sequence ID" value="QTD50255.1"/>
    <property type="molecule type" value="Genomic_DNA"/>
</dbReference>
<dbReference type="InterPro" id="IPR053827">
    <property type="entry name" value="Gp10_C"/>
</dbReference>
<accession>A0A8A4TUQ1</accession>
<dbReference type="AlphaFoldDB" id="A0A8A4TUQ1"/>
<name>A0A8A4TUQ1_SULCO</name>
<dbReference type="InterPro" id="IPR011083">
    <property type="entry name" value="Phage_tail_collar_dom"/>
</dbReference>
<gene>
    <name evidence="3" type="ORF">J3U87_32115</name>
</gene>
<dbReference type="SUPFAM" id="SSF88874">
    <property type="entry name" value="Receptor-binding domain of short tail fibre protein gp12"/>
    <property type="match status" value="1"/>
</dbReference>
<dbReference type="Gene3D" id="3.90.1340.10">
    <property type="entry name" value="Phage tail collar domain"/>
    <property type="match status" value="1"/>
</dbReference>
<dbReference type="Proteomes" id="UP000663929">
    <property type="component" value="Chromosome"/>
</dbReference>
<dbReference type="Pfam" id="PF07484">
    <property type="entry name" value="Collar"/>
    <property type="match status" value="1"/>
</dbReference>
<dbReference type="KEGG" id="scor:J3U87_32115"/>
<feature type="domain" description="Baseplate structural protein Gp10 C-terminal" evidence="2">
    <location>
        <begin position="72"/>
        <end position="157"/>
    </location>
</feature>
<reference evidence="3" key="1">
    <citation type="submission" date="2021-03" db="EMBL/GenBank/DDBJ databases">
        <title>Acanthopleuribacteraceae sp. M133.</title>
        <authorList>
            <person name="Wang G."/>
        </authorList>
    </citation>
    <scope>NUCLEOTIDE SEQUENCE</scope>
    <source>
        <strain evidence="3">M133</strain>
    </source>
</reference>
<evidence type="ECO:0000313" key="4">
    <source>
        <dbReference type="Proteomes" id="UP000663929"/>
    </source>
</evidence>
<evidence type="ECO:0000259" key="1">
    <source>
        <dbReference type="Pfam" id="PF07484"/>
    </source>
</evidence>
<sequence length="170" mass="17903">MGEPFLGEIRSFGFNFAPKGWALCNGALLPISNNQALYSLIGTQFGGDGRTTMGLPDLRGRAPIHHYPPAGVVVGNTIGSETVTLTQAQMPAHTHAFYAANETADQFAITSTRTLAISGENAYNTAAANLVTMAGDSLSNAGGGQEHNNMQPSIVVNFCIALTGYYPQRP</sequence>
<feature type="domain" description="Phage tail collar" evidence="1">
    <location>
        <begin position="7"/>
        <end position="63"/>
    </location>
</feature>
<dbReference type="InterPro" id="IPR037053">
    <property type="entry name" value="Phage_tail_collar_dom_sf"/>
</dbReference>
<evidence type="ECO:0000259" key="2">
    <source>
        <dbReference type="Pfam" id="PF21939"/>
    </source>
</evidence>
<dbReference type="RefSeq" id="WP_237379885.1">
    <property type="nucleotide sequence ID" value="NZ_CP071793.1"/>
</dbReference>
<keyword evidence="4" id="KW-1185">Reference proteome</keyword>